<dbReference type="AlphaFoldDB" id="A0A8X7TTA6"/>
<keyword evidence="1" id="KW-1133">Transmembrane helix</keyword>
<keyword evidence="1" id="KW-0472">Membrane</keyword>
<organism evidence="2 3">
    <name type="scientific">Brassica carinata</name>
    <name type="common">Ethiopian mustard</name>
    <name type="synonym">Abyssinian cabbage</name>
    <dbReference type="NCBI Taxonomy" id="52824"/>
    <lineage>
        <taxon>Eukaryota</taxon>
        <taxon>Viridiplantae</taxon>
        <taxon>Streptophyta</taxon>
        <taxon>Embryophyta</taxon>
        <taxon>Tracheophyta</taxon>
        <taxon>Spermatophyta</taxon>
        <taxon>Magnoliopsida</taxon>
        <taxon>eudicotyledons</taxon>
        <taxon>Gunneridae</taxon>
        <taxon>Pentapetalae</taxon>
        <taxon>rosids</taxon>
        <taxon>malvids</taxon>
        <taxon>Brassicales</taxon>
        <taxon>Brassicaceae</taxon>
        <taxon>Brassiceae</taxon>
        <taxon>Brassica</taxon>
    </lineage>
</organism>
<reference evidence="2 3" key="1">
    <citation type="submission" date="2020-02" db="EMBL/GenBank/DDBJ databases">
        <authorList>
            <person name="Ma Q."/>
            <person name="Huang Y."/>
            <person name="Song X."/>
            <person name="Pei D."/>
        </authorList>
    </citation>
    <scope>NUCLEOTIDE SEQUENCE [LARGE SCALE GENOMIC DNA]</scope>
    <source>
        <strain evidence="2">Sxm20200214</strain>
        <tissue evidence="2">Leaf</tissue>
    </source>
</reference>
<keyword evidence="1" id="KW-0812">Transmembrane</keyword>
<name>A0A8X7TTA6_BRACI</name>
<dbReference type="OrthoDB" id="8062037at2759"/>
<comment type="caution">
    <text evidence="2">The sequence shown here is derived from an EMBL/GenBank/DDBJ whole genome shotgun (WGS) entry which is preliminary data.</text>
</comment>
<sequence>MDDNGSAHTSLFGDLSTEEVTSKIILTAIIVLVIAVLFVLILHLYAKLYWWRLDQLQEQDDQSSIPSHVIITRRQLRRFIFVPGQVPLSNTGGLTPFELSSFPIVFFRRDCSSSNTDRCFFC</sequence>
<dbReference type="EMBL" id="JAAMPC010000016">
    <property type="protein sequence ID" value="KAG2253049.1"/>
    <property type="molecule type" value="Genomic_DNA"/>
</dbReference>
<dbReference type="Proteomes" id="UP000886595">
    <property type="component" value="Unassembled WGS sequence"/>
</dbReference>
<protein>
    <submittedName>
        <fullName evidence="2">Uncharacterized protein</fullName>
    </submittedName>
</protein>
<evidence type="ECO:0000313" key="2">
    <source>
        <dbReference type="EMBL" id="KAG2253049.1"/>
    </source>
</evidence>
<proteinExistence type="predicted"/>
<evidence type="ECO:0000256" key="1">
    <source>
        <dbReference type="SAM" id="Phobius"/>
    </source>
</evidence>
<feature type="transmembrane region" description="Helical" evidence="1">
    <location>
        <begin position="24"/>
        <end position="46"/>
    </location>
</feature>
<evidence type="ECO:0000313" key="3">
    <source>
        <dbReference type="Proteomes" id="UP000886595"/>
    </source>
</evidence>
<keyword evidence="3" id="KW-1185">Reference proteome</keyword>
<gene>
    <name evidence="2" type="ORF">Bca52824_083185</name>
</gene>
<accession>A0A8X7TTA6</accession>